<dbReference type="RefSeq" id="WP_204014819.1">
    <property type="nucleotide sequence ID" value="NZ_BOPG01000140.1"/>
</dbReference>
<dbReference type="EMBL" id="BOPG01000140">
    <property type="protein sequence ID" value="GIJ64935.1"/>
    <property type="molecule type" value="Genomic_DNA"/>
</dbReference>
<proteinExistence type="predicted"/>
<accession>A0A8J3ZMZ9</accession>
<keyword evidence="1" id="KW-1133">Transmembrane helix</keyword>
<dbReference type="Proteomes" id="UP000612585">
    <property type="component" value="Unassembled WGS sequence"/>
</dbReference>
<organism evidence="2 3">
    <name type="scientific">Virgisporangium aurantiacum</name>
    <dbReference type="NCBI Taxonomy" id="175570"/>
    <lineage>
        <taxon>Bacteria</taxon>
        <taxon>Bacillati</taxon>
        <taxon>Actinomycetota</taxon>
        <taxon>Actinomycetes</taxon>
        <taxon>Micromonosporales</taxon>
        <taxon>Micromonosporaceae</taxon>
        <taxon>Virgisporangium</taxon>
    </lineage>
</organism>
<gene>
    <name evidence="2" type="ORF">Vau01_124510</name>
</gene>
<keyword evidence="1" id="KW-0472">Membrane</keyword>
<evidence type="ECO:0000256" key="1">
    <source>
        <dbReference type="SAM" id="Phobius"/>
    </source>
</evidence>
<dbReference type="AlphaFoldDB" id="A0A8J3ZMZ9"/>
<reference evidence="2" key="1">
    <citation type="submission" date="2021-01" db="EMBL/GenBank/DDBJ databases">
        <title>Whole genome shotgun sequence of Virgisporangium aurantiacum NBRC 16421.</title>
        <authorList>
            <person name="Komaki H."/>
            <person name="Tamura T."/>
        </authorList>
    </citation>
    <scope>NUCLEOTIDE SEQUENCE</scope>
    <source>
        <strain evidence="2">NBRC 16421</strain>
    </source>
</reference>
<evidence type="ECO:0000313" key="3">
    <source>
        <dbReference type="Proteomes" id="UP000612585"/>
    </source>
</evidence>
<protein>
    <submittedName>
        <fullName evidence="2">Uncharacterized protein</fullName>
    </submittedName>
</protein>
<keyword evidence="1" id="KW-0812">Transmembrane</keyword>
<feature type="transmembrane region" description="Helical" evidence="1">
    <location>
        <begin position="6"/>
        <end position="27"/>
    </location>
</feature>
<name>A0A8J3ZMZ9_9ACTN</name>
<evidence type="ECO:0000313" key="2">
    <source>
        <dbReference type="EMBL" id="GIJ64935.1"/>
    </source>
</evidence>
<comment type="caution">
    <text evidence="2">The sequence shown here is derived from an EMBL/GenBank/DDBJ whole genome shotgun (WGS) entry which is preliminary data.</text>
</comment>
<keyword evidence="3" id="KW-1185">Reference proteome</keyword>
<sequence length="144" mass="16437">MGKDILAIAVPSVFTLVATTLGFRLALRQERLRFTREQRTSLYLDLLTSVRLDVQRVWQEVNDPPQTEAGGRPVLSDAEHALRARVDLYGTTQIRDMYDQFISWRVRDSRDLQERDHHLTEMSTLAGNLQDCFAQRSESTSAAG</sequence>